<organism evidence="1 2">
    <name type="scientific">Catharanthus roseus</name>
    <name type="common">Madagascar periwinkle</name>
    <name type="synonym">Vinca rosea</name>
    <dbReference type="NCBI Taxonomy" id="4058"/>
    <lineage>
        <taxon>Eukaryota</taxon>
        <taxon>Viridiplantae</taxon>
        <taxon>Streptophyta</taxon>
        <taxon>Embryophyta</taxon>
        <taxon>Tracheophyta</taxon>
        <taxon>Spermatophyta</taxon>
        <taxon>Magnoliopsida</taxon>
        <taxon>eudicotyledons</taxon>
        <taxon>Gunneridae</taxon>
        <taxon>Pentapetalae</taxon>
        <taxon>asterids</taxon>
        <taxon>lamiids</taxon>
        <taxon>Gentianales</taxon>
        <taxon>Apocynaceae</taxon>
        <taxon>Rauvolfioideae</taxon>
        <taxon>Vinceae</taxon>
        <taxon>Catharanthinae</taxon>
        <taxon>Catharanthus</taxon>
    </lineage>
</organism>
<gene>
    <name evidence="1" type="ORF">M9H77_13631</name>
</gene>
<reference evidence="2" key="1">
    <citation type="journal article" date="2023" name="Nat. Plants">
        <title>Single-cell RNA sequencing provides a high-resolution roadmap for understanding the multicellular compartmentation of specialized metabolism.</title>
        <authorList>
            <person name="Sun S."/>
            <person name="Shen X."/>
            <person name="Li Y."/>
            <person name="Li Y."/>
            <person name="Wang S."/>
            <person name="Li R."/>
            <person name="Zhang H."/>
            <person name="Shen G."/>
            <person name="Guo B."/>
            <person name="Wei J."/>
            <person name="Xu J."/>
            <person name="St-Pierre B."/>
            <person name="Chen S."/>
            <person name="Sun C."/>
        </authorList>
    </citation>
    <scope>NUCLEOTIDE SEQUENCE [LARGE SCALE GENOMIC DNA]</scope>
</reference>
<sequence>MINLPEATVSSCTSTCPHGNYLFDVMPFQDSQSNVNPVHECQGFEHQWEKVKENGAIMLDMTHMAISPLLLRYCRVNLMVMGFTLLLMSNRLNPNSPVVVIEM</sequence>
<name>A0ACC0BKQ3_CATRO</name>
<dbReference type="EMBL" id="CM044703">
    <property type="protein sequence ID" value="KAI5673267.1"/>
    <property type="molecule type" value="Genomic_DNA"/>
</dbReference>
<comment type="caution">
    <text evidence="1">The sequence shown here is derived from an EMBL/GenBank/DDBJ whole genome shotgun (WGS) entry which is preliminary data.</text>
</comment>
<dbReference type="Proteomes" id="UP001060085">
    <property type="component" value="Linkage Group LG03"/>
</dbReference>
<proteinExistence type="predicted"/>
<accession>A0ACC0BKQ3</accession>
<protein>
    <submittedName>
        <fullName evidence="1">Uncharacterized protein</fullName>
    </submittedName>
</protein>
<evidence type="ECO:0000313" key="1">
    <source>
        <dbReference type="EMBL" id="KAI5673267.1"/>
    </source>
</evidence>
<keyword evidence="2" id="KW-1185">Reference proteome</keyword>
<evidence type="ECO:0000313" key="2">
    <source>
        <dbReference type="Proteomes" id="UP001060085"/>
    </source>
</evidence>